<gene>
    <name evidence="1" type="ORF">F2Q70_00040420</name>
</gene>
<evidence type="ECO:0000313" key="1">
    <source>
        <dbReference type="EMBL" id="KAF2591825.1"/>
    </source>
</evidence>
<sequence>MKPKKVSSLSLSPSSLSRDLLSRPLRRLCRLSLASPSLSVRRLSPSVVSLAPSSQWMTRAVFSVDPSSLSIHLLRRLSRSGVSLDACVVCLPLSSLSIQSMRIGVVWKRQWNPRESLRDGFNFIKARG</sequence>
<protein>
    <submittedName>
        <fullName evidence="1">Uncharacterized protein</fullName>
    </submittedName>
</protein>
<dbReference type="EMBL" id="QGKY02000190">
    <property type="protein sequence ID" value="KAF2591825.1"/>
    <property type="molecule type" value="Genomic_DNA"/>
</dbReference>
<accession>A0A8S9KBK2</accession>
<proteinExistence type="predicted"/>
<organism evidence="1">
    <name type="scientific">Brassica cretica</name>
    <name type="common">Mustard</name>
    <dbReference type="NCBI Taxonomy" id="69181"/>
    <lineage>
        <taxon>Eukaryota</taxon>
        <taxon>Viridiplantae</taxon>
        <taxon>Streptophyta</taxon>
        <taxon>Embryophyta</taxon>
        <taxon>Tracheophyta</taxon>
        <taxon>Spermatophyta</taxon>
        <taxon>Magnoliopsida</taxon>
        <taxon>eudicotyledons</taxon>
        <taxon>Gunneridae</taxon>
        <taxon>Pentapetalae</taxon>
        <taxon>rosids</taxon>
        <taxon>malvids</taxon>
        <taxon>Brassicales</taxon>
        <taxon>Brassicaceae</taxon>
        <taxon>Brassiceae</taxon>
        <taxon>Brassica</taxon>
    </lineage>
</organism>
<name>A0A8S9KBK2_BRACR</name>
<comment type="caution">
    <text evidence="1">The sequence shown here is derived from an EMBL/GenBank/DDBJ whole genome shotgun (WGS) entry which is preliminary data.</text>
</comment>
<reference evidence="1" key="1">
    <citation type="submission" date="2019-12" db="EMBL/GenBank/DDBJ databases">
        <title>Genome sequencing and annotation of Brassica cretica.</title>
        <authorList>
            <person name="Studholme D.J."/>
            <person name="Sarris P.F."/>
        </authorList>
    </citation>
    <scope>NUCLEOTIDE SEQUENCE</scope>
    <source>
        <strain evidence="1">PFS-102/07</strain>
        <tissue evidence="1">Leaf</tissue>
    </source>
</reference>
<dbReference type="AlphaFoldDB" id="A0A8S9KBK2"/>